<organism evidence="4 5">
    <name type="scientific">Halorubrum trapanicum</name>
    <dbReference type="NCBI Taxonomy" id="29284"/>
    <lineage>
        <taxon>Archaea</taxon>
        <taxon>Methanobacteriati</taxon>
        <taxon>Methanobacteriota</taxon>
        <taxon>Stenosarchaea group</taxon>
        <taxon>Halobacteria</taxon>
        <taxon>Halobacteriales</taxon>
        <taxon>Haloferacaceae</taxon>
        <taxon>Halorubrum</taxon>
    </lineage>
</organism>
<dbReference type="RefSeq" id="WP_210114041.1">
    <property type="nucleotide sequence ID" value="NZ_BAAADX010000017.1"/>
</dbReference>
<evidence type="ECO:0000256" key="1">
    <source>
        <dbReference type="SAM" id="MobiDB-lite"/>
    </source>
</evidence>
<feature type="compositionally biased region" description="Polar residues" evidence="1">
    <location>
        <begin position="289"/>
        <end position="298"/>
    </location>
</feature>
<sequence>MDDTGNTEATRGAETAGTEPTADASESADLQTRVAVLEAENRQLRDEHARAKRATYRQTALGLFAVGALGLLGGVVFPDARSVLFALGGTGVFAGVLTYVLTPERFVTASVGARVYQALRADRDAMLGELGIGGDPVYVPVDGVRVFVPRHEGAPLPDAAELVDLFVVPEDSEHGGVAFRATGAPLFDEFETTQSRSVDATPQAVAPVLADALVELFELADGVDHDVDTETNRVTFEIAGAGLGDPTGIDHPIPSFLAVGLARTLDATVRVEVRDDPLTVTCRYDPNWSLSSDGTAATDSAPERRDGASAAA</sequence>
<evidence type="ECO:0000256" key="2">
    <source>
        <dbReference type="SAM" id="Phobius"/>
    </source>
</evidence>
<name>A0A8J7R9Y1_9EURY</name>
<reference evidence="4 5" key="1">
    <citation type="submission" date="2021-03" db="EMBL/GenBank/DDBJ databases">
        <title>Genomic Encyclopedia of Type Strains, Phase IV (KMG-IV): sequencing the most valuable type-strain genomes for metagenomic binning, comparative biology and taxonomic classification.</title>
        <authorList>
            <person name="Goeker M."/>
        </authorList>
    </citation>
    <scope>NUCLEOTIDE SEQUENCE [LARGE SCALE GENOMIC DNA]</scope>
    <source>
        <strain evidence="4 5">DSM 12287</strain>
    </source>
</reference>
<evidence type="ECO:0000259" key="3">
    <source>
        <dbReference type="Pfam" id="PF25939"/>
    </source>
</evidence>
<evidence type="ECO:0000313" key="4">
    <source>
        <dbReference type="EMBL" id="MBP1903366.1"/>
    </source>
</evidence>
<dbReference type="Pfam" id="PF25939">
    <property type="entry name" value="DUF7982"/>
    <property type="match status" value="1"/>
</dbReference>
<dbReference type="AlphaFoldDB" id="A0A8J7R9Y1"/>
<dbReference type="InterPro" id="IPR058288">
    <property type="entry name" value="DUF7982"/>
</dbReference>
<comment type="caution">
    <text evidence="4">The sequence shown here is derived from an EMBL/GenBank/DDBJ whole genome shotgun (WGS) entry which is preliminary data.</text>
</comment>
<dbReference type="OrthoDB" id="214277at2157"/>
<feature type="transmembrane region" description="Helical" evidence="2">
    <location>
        <begin position="83"/>
        <end position="101"/>
    </location>
</feature>
<feature type="region of interest" description="Disordered" evidence="1">
    <location>
        <begin position="1"/>
        <end position="29"/>
    </location>
</feature>
<keyword evidence="2" id="KW-0472">Membrane</keyword>
<feature type="compositionally biased region" description="Basic and acidic residues" evidence="1">
    <location>
        <begin position="301"/>
        <end position="312"/>
    </location>
</feature>
<feature type="domain" description="DUF7982" evidence="3">
    <location>
        <begin position="28"/>
        <end position="284"/>
    </location>
</feature>
<dbReference type="EMBL" id="JAGGKE010000022">
    <property type="protein sequence ID" value="MBP1903366.1"/>
    <property type="molecule type" value="Genomic_DNA"/>
</dbReference>
<accession>A0A8J7R9Y1</accession>
<feature type="region of interest" description="Disordered" evidence="1">
    <location>
        <begin position="289"/>
        <end position="312"/>
    </location>
</feature>
<dbReference type="Proteomes" id="UP000770586">
    <property type="component" value="Unassembled WGS sequence"/>
</dbReference>
<feature type="transmembrane region" description="Helical" evidence="2">
    <location>
        <begin position="60"/>
        <end position="77"/>
    </location>
</feature>
<protein>
    <recommendedName>
        <fullName evidence="3">DUF7982 domain-containing protein</fullName>
    </recommendedName>
</protein>
<keyword evidence="2" id="KW-1133">Transmembrane helix</keyword>
<gene>
    <name evidence="4" type="ORF">J2744_003071</name>
</gene>
<keyword evidence="2" id="KW-0812">Transmembrane</keyword>
<evidence type="ECO:0000313" key="5">
    <source>
        <dbReference type="Proteomes" id="UP000770586"/>
    </source>
</evidence>
<keyword evidence="5" id="KW-1185">Reference proteome</keyword>
<feature type="compositionally biased region" description="Low complexity" evidence="1">
    <location>
        <begin position="1"/>
        <end position="24"/>
    </location>
</feature>
<proteinExistence type="predicted"/>